<organism evidence="3 4">
    <name type="scientific">Haloferax massiliensis</name>
    <dbReference type="NCBI Taxonomy" id="1476858"/>
    <lineage>
        <taxon>Archaea</taxon>
        <taxon>Methanobacteriati</taxon>
        <taxon>Methanobacteriota</taxon>
        <taxon>Stenosarchaea group</taxon>
        <taxon>Halobacteria</taxon>
        <taxon>Halobacteriales</taxon>
        <taxon>Haloferacaceae</taxon>
        <taxon>Haloferax</taxon>
    </lineage>
</organism>
<sequence length="72" mass="7635">MAGDFLLVAAVFLAVGLPAAAFPYRVSKLGERVDAIGSKTPKDEVEPAEWNVTLTRFVGAFMSALGVAYLFA</sequence>
<proteinExistence type="predicted"/>
<evidence type="ECO:0000313" key="3">
    <source>
        <dbReference type="EMBL" id="CQR49155.1"/>
    </source>
</evidence>
<dbReference type="Pfam" id="PF19701">
    <property type="entry name" value="DUF6199"/>
    <property type="match status" value="1"/>
</dbReference>
<evidence type="ECO:0000256" key="1">
    <source>
        <dbReference type="SAM" id="Phobius"/>
    </source>
</evidence>
<keyword evidence="4" id="KW-1185">Reference proteome</keyword>
<gene>
    <name evidence="3" type="ORF">BN996_00611</name>
</gene>
<protein>
    <recommendedName>
        <fullName evidence="2">DUF6199 domain-containing protein</fullName>
    </recommendedName>
</protein>
<dbReference type="AlphaFoldDB" id="A0A0D6JNH8"/>
<dbReference type="OrthoDB" id="324287at2157"/>
<keyword evidence="1" id="KW-1133">Transmembrane helix</keyword>
<evidence type="ECO:0000259" key="2">
    <source>
        <dbReference type="Pfam" id="PF19701"/>
    </source>
</evidence>
<keyword evidence="1" id="KW-0812">Transmembrane</keyword>
<dbReference type="InterPro" id="IPR045679">
    <property type="entry name" value="DUF6199"/>
</dbReference>
<name>A0A0D6JNH8_9EURY</name>
<evidence type="ECO:0000313" key="4">
    <source>
        <dbReference type="Proteomes" id="UP000198902"/>
    </source>
</evidence>
<dbReference type="EMBL" id="CSTE01000001">
    <property type="protein sequence ID" value="CQR49155.1"/>
    <property type="molecule type" value="Genomic_DNA"/>
</dbReference>
<keyword evidence="1" id="KW-0472">Membrane</keyword>
<dbReference type="Proteomes" id="UP000198902">
    <property type="component" value="Unassembled WGS sequence"/>
</dbReference>
<feature type="domain" description="DUF6199" evidence="2">
    <location>
        <begin position="9"/>
        <end position="71"/>
    </location>
</feature>
<reference evidence="4" key="1">
    <citation type="submission" date="2015-03" db="EMBL/GenBank/DDBJ databases">
        <authorList>
            <person name="Urmite Genomes"/>
        </authorList>
    </citation>
    <scope>NUCLEOTIDE SEQUENCE [LARGE SCALE GENOMIC DNA]</scope>
    <source>
        <strain evidence="4">Arc-Hr</strain>
    </source>
</reference>
<feature type="transmembrane region" description="Helical" evidence="1">
    <location>
        <begin position="53"/>
        <end position="71"/>
    </location>
</feature>
<accession>A0A0D6JNH8</accession>
<dbReference type="RefSeq" id="WP_089777108.1">
    <property type="nucleotide sequence ID" value="NZ_CABLRR010000001.1"/>
</dbReference>